<sequence>MLGKRGVTLTASRRDITFVIGVCARYQAEPKMSDLTQVKRIVKYINSTSDYRVLYSYNEDSKLMVYCDADGAGSAYDRKTEYIAARSCCSQLVWMKQMLKEYNVEQNVLTLYYDNLSAINISKNFNWHQSRHPACFRVDITDQLAMASDLLAMASCKVQLVRRRKVARVVSDEFRLGQNADFYKNPPNHMVQSLKLILNITLWII</sequence>
<reference evidence="1 3" key="1">
    <citation type="journal article" date="2011" name="Nature">
        <title>The Medicago genome provides insight into the evolution of rhizobial symbioses.</title>
        <authorList>
            <person name="Young N.D."/>
            <person name="Debelle F."/>
            <person name="Oldroyd G.E."/>
            <person name="Geurts R."/>
            <person name="Cannon S.B."/>
            <person name="Udvardi M.K."/>
            <person name="Benedito V.A."/>
            <person name="Mayer K.F."/>
            <person name="Gouzy J."/>
            <person name="Schoof H."/>
            <person name="Van de Peer Y."/>
            <person name="Proost S."/>
            <person name="Cook D.R."/>
            <person name="Meyers B.C."/>
            <person name="Spannagl M."/>
            <person name="Cheung F."/>
            <person name="De Mita S."/>
            <person name="Krishnakumar V."/>
            <person name="Gundlach H."/>
            <person name="Zhou S."/>
            <person name="Mudge J."/>
            <person name="Bharti A.K."/>
            <person name="Murray J.D."/>
            <person name="Naoumkina M.A."/>
            <person name="Rosen B."/>
            <person name="Silverstein K.A."/>
            <person name="Tang H."/>
            <person name="Rombauts S."/>
            <person name="Zhao P.X."/>
            <person name="Zhou P."/>
            <person name="Barbe V."/>
            <person name="Bardou P."/>
            <person name="Bechner M."/>
            <person name="Bellec A."/>
            <person name="Berger A."/>
            <person name="Berges H."/>
            <person name="Bidwell S."/>
            <person name="Bisseling T."/>
            <person name="Choisne N."/>
            <person name="Couloux A."/>
            <person name="Denny R."/>
            <person name="Deshpande S."/>
            <person name="Dai X."/>
            <person name="Doyle J.J."/>
            <person name="Dudez A.M."/>
            <person name="Farmer A.D."/>
            <person name="Fouteau S."/>
            <person name="Franken C."/>
            <person name="Gibelin C."/>
            <person name="Gish J."/>
            <person name="Goldstein S."/>
            <person name="Gonzalez A.J."/>
            <person name="Green P.J."/>
            <person name="Hallab A."/>
            <person name="Hartog M."/>
            <person name="Hua A."/>
            <person name="Humphray S.J."/>
            <person name="Jeong D.H."/>
            <person name="Jing Y."/>
            <person name="Jocker A."/>
            <person name="Kenton S.M."/>
            <person name="Kim D.J."/>
            <person name="Klee K."/>
            <person name="Lai H."/>
            <person name="Lang C."/>
            <person name="Lin S."/>
            <person name="Macmil S.L."/>
            <person name="Magdelenat G."/>
            <person name="Matthews L."/>
            <person name="McCorrison J."/>
            <person name="Monaghan E.L."/>
            <person name="Mun J.H."/>
            <person name="Najar F.Z."/>
            <person name="Nicholson C."/>
            <person name="Noirot C."/>
            <person name="O'Bleness M."/>
            <person name="Paule C.R."/>
            <person name="Poulain J."/>
            <person name="Prion F."/>
            <person name="Qin B."/>
            <person name="Qu C."/>
            <person name="Retzel E.F."/>
            <person name="Riddle C."/>
            <person name="Sallet E."/>
            <person name="Samain S."/>
            <person name="Samson N."/>
            <person name="Sanders I."/>
            <person name="Saurat O."/>
            <person name="Scarpelli C."/>
            <person name="Schiex T."/>
            <person name="Segurens B."/>
            <person name="Severin A.J."/>
            <person name="Sherrier D.J."/>
            <person name="Shi R."/>
            <person name="Sims S."/>
            <person name="Singer S.R."/>
            <person name="Sinharoy S."/>
            <person name="Sterck L."/>
            <person name="Viollet A."/>
            <person name="Wang B.B."/>
            <person name="Wang K."/>
            <person name="Wang M."/>
            <person name="Wang X."/>
            <person name="Warfsmann J."/>
            <person name="Weissenbach J."/>
            <person name="White D.D."/>
            <person name="White J.D."/>
            <person name="Wiley G.B."/>
            <person name="Wincker P."/>
            <person name="Xing Y."/>
            <person name="Yang L."/>
            <person name="Yao Z."/>
            <person name="Ying F."/>
            <person name="Zhai J."/>
            <person name="Zhou L."/>
            <person name="Zuber A."/>
            <person name="Denarie J."/>
            <person name="Dixon R.A."/>
            <person name="May G.D."/>
            <person name="Schwartz D.C."/>
            <person name="Rogers J."/>
            <person name="Quetier F."/>
            <person name="Town C.D."/>
            <person name="Roe B.A."/>
        </authorList>
    </citation>
    <scope>NUCLEOTIDE SEQUENCE [LARGE SCALE GENOMIC DNA]</scope>
    <source>
        <strain evidence="1">A17</strain>
        <strain evidence="2 3">cv. Jemalong A17</strain>
    </source>
</reference>
<dbReference type="PANTHER" id="PTHR11439:SF486">
    <property type="entry name" value="RLK (RECEPTOR-LIKE KINASE) PROTEIN, PUTATIVE-RELATED"/>
    <property type="match status" value="1"/>
</dbReference>
<dbReference type="EnsemblPlants" id="KEH17077">
    <property type="protein sequence ID" value="KEH17077"/>
    <property type="gene ID" value="MTR_0046s0060"/>
</dbReference>
<keyword evidence="3" id="KW-1185">Reference proteome</keyword>
<reference evidence="1 3" key="2">
    <citation type="journal article" date="2014" name="BMC Genomics">
        <title>An improved genome release (version Mt4.0) for the model legume Medicago truncatula.</title>
        <authorList>
            <person name="Tang H."/>
            <person name="Krishnakumar V."/>
            <person name="Bidwell S."/>
            <person name="Rosen B."/>
            <person name="Chan A."/>
            <person name="Zhou S."/>
            <person name="Gentzbittel L."/>
            <person name="Childs K.L."/>
            <person name="Yandell M."/>
            <person name="Gundlach H."/>
            <person name="Mayer K.F."/>
            <person name="Schwartz D.C."/>
            <person name="Town C.D."/>
        </authorList>
    </citation>
    <scope>GENOME REANNOTATION</scope>
    <source>
        <strain evidence="1">A17</strain>
        <strain evidence="2 3">cv. Jemalong A17</strain>
    </source>
</reference>
<name>A0A072TI34_MEDTR</name>
<evidence type="ECO:0000313" key="3">
    <source>
        <dbReference type="Proteomes" id="UP000002051"/>
    </source>
</evidence>
<accession>A0A072TI34</accession>
<proteinExistence type="predicted"/>
<gene>
    <name evidence="1" type="ORF">MTR_0046s0060</name>
</gene>
<dbReference type="EMBL" id="KL402771">
    <property type="protein sequence ID" value="KEH17077.1"/>
    <property type="molecule type" value="Genomic_DNA"/>
</dbReference>
<dbReference type="PANTHER" id="PTHR11439">
    <property type="entry name" value="GAG-POL-RELATED RETROTRANSPOSON"/>
    <property type="match status" value="1"/>
</dbReference>
<dbReference type="AlphaFoldDB" id="A0A072TI34"/>
<dbReference type="STRING" id="3880.A0A072TI34"/>
<evidence type="ECO:0000313" key="2">
    <source>
        <dbReference type="EnsemblPlants" id="KEH17077"/>
    </source>
</evidence>
<dbReference type="Proteomes" id="UP000002051">
    <property type="component" value="Unassembled WGS sequence"/>
</dbReference>
<protein>
    <recommendedName>
        <fullName evidence="4">RNA-directed DNA polymerase</fullName>
    </recommendedName>
</protein>
<dbReference type="HOGENOM" id="CLU_1339332_0_0_1"/>
<evidence type="ECO:0008006" key="4">
    <source>
        <dbReference type="Google" id="ProtNLM"/>
    </source>
</evidence>
<organism evidence="1 3">
    <name type="scientific">Medicago truncatula</name>
    <name type="common">Barrel medic</name>
    <name type="synonym">Medicago tribuloides</name>
    <dbReference type="NCBI Taxonomy" id="3880"/>
    <lineage>
        <taxon>Eukaryota</taxon>
        <taxon>Viridiplantae</taxon>
        <taxon>Streptophyta</taxon>
        <taxon>Embryophyta</taxon>
        <taxon>Tracheophyta</taxon>
        <taxon>Spermatophyta</taxon>
        <taxon>Magnoliopsida</taxon>
        <taxon>eudicotyledons</taxon>
        <taxon>Gunneridae</taxon>
        <taxon>Pentapetalae</taxon>
        <taxon>rosids</taxon>
        <taxon>fabids</taxon>
        <taxon>Fabales</taxon>
        <taxon>Fabaceae</taxon>
        <taxon>Papilionoideae</taxon>
        <taxon>50 kb inversion clade</taxon>
        <taxon>NPAAA clade</taxon>
        <taxon>Hologalegina</taxon>
        <taxon>IRL clade</taxon>
        <taxon>Trifolieae</taxon>
        <taxon>Medicago</taxon>
    </lineage>
</organism>
<reference evidence="2" key="3">
    <citation type="submission" date="2015-06" db="UniProtKB">
        <authorList>
            <consortium name="EnsemblPlants"/>
        </authorList>
    </citation>
    <scope>IDENTIFICATION</scope>
    <source>
        <strain evidence="2">cv. Jemalong A17</strain>
    </source>
</reference>
<evidence type="ECO:0000313" key="1">
    <source>
        <dbReference type="EMBL" id="KEH17077.1"/>
    </source>
</evidence>